<dbReference type="AlphaFoldDB" id="A0A0T9RIG7"/>
<evidence type="ECO:0008006" key="5">
    <source>
        <dbReference type="Google" id="ProtNLM"/>
    </source>
</evidence>
<dbReference type="Proteomes" id="UP000044625">
    <property type="component" value="Unassembled WGS sequence"/>
</dbReference>
<reference evidence="2 3" key="1">
    <citation type="submission" date="2015-03" db="EMBL/GenBank/DDBJ databases">
        <authorList>
            <consortium name="Pathogen Informatics"/>
            <person name="Murphy D."/>
        </authorList>
    </citation>
    <scope>NUCLEOTIDE SEQUENCE [LARGE SCALE GENOMIC DNA]</scope>
    <source>
        <strain evidence="3">type strain: CIP110230</strain>
        <strain evidence="2">Type strain: CIP110230</strain>
    </source>
</reference>
<reference evidence="4" key="2">
    <citation type="submission" date="2015-03" db="EMBL/GenBank/DDBJ databases">
        <authorList>
            <consortium name="Pathogen Informatics"/>
        </authorList>
    </citation>
    <scope>NUCLEOTIDE SEQUENCE [LARGE SCALE GENOMIC DNA]</scope>
    <source>
        <strain evidence="4">A125KOH2</strain>
    </source>
</reference>
<dbReference type="EMBL" id="CQAZ01000087">
    <property type="protein sequence ID" value="CNI64642.1"/>
    <property type="molecule type" value="Genomic_DNA"/>
</dbReference>
<evidence type="ECO:0000313" key="3">
    <source>
        <dbReference type="Proteomes" id="UP000044625"/>
    </source>
</evidence>
<organism evidence="1 4">
    <name type="scientific">Yersinia pekkanenii</name>
    <dbReference type="NCBI Taxonomy" id="1288385"/>
    <lineage>
        <taxon>Bacteria</taxon>
        <taxon>Pseudomonadati</taxon>
        <taxon>Pseudomonadota</taxon>
        <taxon>Gammaproteobacteria</taxon>
        <taxon>Enterobacterales</taxon>
        <taxon>Yersiniaceae</taxon>
        <taxon>Yersinia</taxon>
    </lineage>
</organism>
<sequence>MENLSKTDSLRQALNILGSATGRELANFTGLPLDRVGALLAGDIHKGRIVRGWNGKTRCYAVTGTASVKPSLQENPRPLHWKNTTVIGVKVSSNKLRCLPLGVTNPEFKVLALKAVSLEKQSKYARAMSVWLLAADVSMLLINEQWCLTRAQFCESAKSKGWRGCP</sequence>
<reference evidence="1" key="3">
    <citation type="submission" date="2015-03" db="EMBL/GenBank/DDBJ databases">
        <authorList>
            <person name="Murphy D."/>
        </authorList>
    </citation>
    <scope>NUCLEOTIDE SEQUENCE [LARGE SCALE GENOMIC DNA]</scope>
    <source>
        <strain evidence="1">A125KOH2</strain>
    </source>
</reference>
<dbReference type="OrthoDB" id="5688700at2"/>
<keyword evidence="3" id="KW-1185">Reference proteome</keyword>
<dbReference type="InterPro" id="IPR047666">
    <property type="entry name" value="ANR_neg_reg"/>
</dbReference>
<accession>A0A0T9RIG7</accession>
<protein>
    <recommendedName>
        <fullName evidence="5">ANR family transcriptional regulator</fullName>
    </recommendedName>
</protein>
<dbReference type="EMBL" id="CWJL01000003">
    <property type="protein sequence ID" value="CRY64844.1"/>
    <property type="molecule type" value="Genomic_DNA"/>
</dbReference>
<name>A0A0T9RIG7_9GAMM</name>
<dbReference type="NCBIfam" id="NF033650">
    <property type="entry name" value="ANR_neg_reg"/>
    <property type="match status" value="1"/>
</dbReference>
<dbReference type="RefSeq" id="WP_049615329.1">
    <property type="nucleotide sequence ID" value="NZ_CAWMMU010000003.1"/>
</dbReference>
<evidence type="ECO:0000313" key="4">
    <source>
        <dbReference type="Proteomes" id="UP000045840"/>
    </source>
</evidence>
<evidence type="ECO:0000313" key="1">
    <source>
        <dbReference type="EMBL" id="CNI64642.1"/>
    </source>
</evidence>
<proteinExistence type="predicted"/>
<dbReference type="Proteomes" id="UP000045840">
    <property type="component" value="Unassembled WGS sequence"/>
</dbReference>
<gene>
    <name evidence="1" type="ORF">ERS008529_04587</name>
    <name evidence="2" type="ORF">ERS137968_00969</name>
</gene>
<evidence type="ECO:0000313" key="2">
    <source>
        <dbReference type="EMBL" id="CRY64844.1"/>
    </source>
</evidence>
<dbReference type="STRING" id="1288385.ERS137968_00969"/>